<evidence type="ECO:0000259" key="4">
    <source>
        <dbReference type="Pfam" id="PF02678"/>
    </source>
</evidence>
<feature type="domain" description="Pirin N-terminal" evidence="4">
    <location>
        <begin position="40"/>
        <end position="129"/>
    </location>
</feature>
<dbReference type="AlphaFoldDB" id="A0A1L1P8R8"/>
<reference evidence="6" key="2">
    <citation type="submission" date="2014-11" db="EMBL/GenBank/DDBJ databases">
        <title>Draft genome sequence of Hydrogenophaga intermedia S1.</title>
        <authorList>
            <person name="Gan H.M."/>
            <person name="Chew T.H."/>
            <person name="Stolz A."/>
        </authorList>
    </citation>
    <scope>NUCLEOTIDE SEQUENCE [LARGE SCALE GENOMIC DNA]</scope>
    <source>
        <strain evidence="6">S1</strain>
    </source>
</reference>
<name>A0A1L1P8R8_HYDIT</name>
<organism evidence="5 6">
    <name type="scientific">Hydrogenophaga intermedia</name>
    <dbReference type="NCBI Taxonomy" id="65786"/>
    <lineage>
        <taxon>Bacteria</taxon>
        <taxon>Pseudomonadati</taxon>
        <taxon>Pseudomonadota</taxon>
        <taxon>Betaproteobacteria</taxon>
        <taxon>Burkholderiales</taxon>
        <taxon>Comamonadaceae</taxon>
        <taxon>Hydrogenophaga</taxon>
    </lineage>
</organism>
<dbReference type="InterPro" id="IPR003829">
    <property type="entry name" value="Pirin_N_dom"/>
</dbReference>
<keyword evidence="6" id="KW-1185">Reference proteome</keyword>
<dbReference type="PIRSF" id="PIRSF006232">
    <property type="entry name" value="Pirin"/>
    <property type="match status" value="1"/>
</dbReference>
<evidence type="ECO:0000256" key="1">
    <source>
        <dbReference type="ARBA" id="ARBA00008416"/>
    </source>
</evidence>
<dbReference type="InterPro" id="IPR012093">
    <property type="entry name" value="Pirin"/>
</dbReference>
<proteinExistence type="inferred from homology"/>
<dbReference type="PANTHER" id="PTHR13903:SF8">
    <property type="entry name" value="PIRIN"/>
    <property type="match status" value="1"/>
</dbReference>
<evidence type="ECO:0000256" key="2">
    <source>
        <dbReference type="PIRSR" id="PIRSR006232-1"/>
    </source>
</evidence>
<dbReference type="EMBL" id="CCAE010000002">
    <property type="protein sequence ID" value="CDN86138.1"/>
    <property type="molecule type" value="Genomic_DNA"/>
</dbReference>
<reference evidence="6" key="1">
    <citation type="submission" date="2014-02" db="EMBL/GenBank/DDBJ databases">
        <authorList>
            <person name="Gan H."/>
        </authorList>
    </citation>
    <scope>NUCLEOTIDE SEQUENCE [LARGE SCALE GENOMIC DNA]</scope>
    <source>
        <strain evidence="6">S1</strain>
    </source>
</reference>
<comment type="similarity">
    <text evidence="1 3">Belongs to the pirin family.</text>
</comment>
<dbReference type="InterPro" id="IPR011051">
    <property type="entry name" value="RmlC_Cupin_sf"/>
</dbReference>
<gene>
    <name evidence="5" type="ORF">BN948_00538</name>
</gene>
<dbReference type="SUPFAM" id="SSF51182">
    <property type="entry name" value="RmlC-like cupins"/>
    <property type="match status" value="1"/>
</dbReference>
<accession>A0A1L1P8R8</accession>
<evidence type="ECO:0000313" key="6">
    <source>
        <dbReference type="Proteomes" id="UP000028878"/>
    </source>
</evidence>
<dbReference type="GO" id="GO:0046872">
    <property type="term" value="F:metal ion binding"/>
    <property type="evidence" value="ECO:0007669"/>
    <property type="project" value="UniProtKB-KW"/>
</dbReference>
<comment type="cofactor">
    <cofactor evidence="2">
        <name>Fe cation</name>
        <dbReference type="ChEBI" id="CHEBI:24875"/>
    </cofactor>
    <text evidence="2">Binds 1 Fe cation per subunit.</text>
</comment>
<dbReference type="RefSeq" id="WP_035620209.1">
    <property type="nucleotide sequence ID" value="NZ_CCAE010000002.1"/>
</dbReference>
<feature type="binding site" evidence="2">
    <location>
        <position position="68"/>
    </location>
    <ligand>
        <name>Fe cation</name>
        <dbReference type="ChEBI" id="CHEBI:24875"/>
    </ligand>
</feature>
<dbReference type="PANTHER" id="PTHR13903">
    <property type="entry name" value="PIRIN-RELATED"/>
    <property type="match status" value="1"/>
</dbReference>
<dbReference type="Proteomes" id="UP000028878">
    <property type="component" value="Unassembled WGS sequence"/>
</dbReference>
<feature type="binding site" evidence="2">
    <location>
        <position position="66"/>
    </location>
    <ligand>
        <name>Fe cation</name>
        <dbReference type="ChEBI" id="CHEBI:24875"/>
    </ligand>
</feature>
<dbReference type="InterPro" id="IPR014710">
    <property type="entry name" value="RmlC-like_jellyroll"/>
</dbReference>
<keyword evidence="2" id="KW-0408">Iron</keyword>
<keyword evidence="2" id="KW-0479">Metal-binding</keyword>
<protein>
    <submittedName>
        <fullName evidence="5">Pirin domain protein</fullName>
    </submittedName>
</protein>
<evidence type="ECO:0000256" key="3">
    <source>
        <dbReference type="RuleBase" id="RU003457"/>
    </source>
</evidence>
<feature type="binding site" evidence="2">
    <location>
        <position position="110"/>
    </location>
    <ligand>
        <name>Fe cation</name>
        <dbReference type="ChEBI" id="CHEBI:24875"/>
    </ligand>
</feature>
<dbReference type="Pfam" id="PF02678">
    <property type="entry name" value="Pirin"/>
    <property type="match status" value="1"/>
</dbReference>
<dbReference type="Gene3D" id="2.60.120.10">
    <property type="entry name" value="Jelly Rolls"/>
    <property type="match status" value="1"/>
</dbReference>
<evidence type="ECO:0000313" key="5">
    <source>
        <dbReference type="EMBL" id="CDN86138.1"/>
    </source>
</evidence>
<feature type="binding site" evidence="2">
    <location>
        <position position="113"/>
    </location>
    <ligand>
        <name>Fe cation</name>
        <dbReference type="ChEBI" id="CHEBI:24875"/>
    </ligand>
</feature>
<sequence>MSLASELPVPSAATERRITCRTRGFTHGPVTRLMSPSDLGHVVKPFVFLDLFDLDLHNPRAGFTIHPHSGLATITVIVAGDLRFDDPADGTGHIGFGGFEWMRAGKGVWHGKELSGGTSPRATGFQLWIALPPELELGTVDSQYVEAQHVPTAGPAHVILGRYGGVRSPARSPDGVTYLLLRLPAGTTWAFLPPEGQPVAWLAVAKGQLVGATPVGAGEMVIFHPSQQAITLEASAGSEAIFVIGSAAPHPHELHLGNYSVHTSVESLALGEDNIERLRQLLVAAGDRRNASGTTPVFRG</sequence>